<sequence length="161" mass="18180">AGGNGRGAGIHQLDLPTDVIVDQQNHSIIIADKGNRRVIQWLDQNQQILIDKIDSYGLATDKHGFLYVCNREFHEVRRWKMGEYNNEGIVVAGGNGQGDQLNQLDNPTFIFVDEELSVYVTDQINRRVMKWRRDAKEGTIVAEANRQGENINQLSEFTGGI</sequence>
<dbReference type="InterPro" id="IPR011042">
    <property type="entry name" value="6-blade_b-propeller_TolB-like"/>
</dbReference>
<organism evidence="1 2">
    <name type="scientific">Adineta steineri</name>
    <dbReference type="NCBI Taxonomy" id="433720"/>
    <lineage>
        <taxon>Eukaryota</taxon>
        <taxon>Metazoa</taxon>
        <taxon>Spiralia</taxon>
        <taxon>Gnathifera</taxon>
        <taxon>Rotifera</taxon>
        <taxon>Eurotatoria</taxon>
        <taxon>Bdelloidea</taxon>
        <taxon>Adinetida</taxon>
        <taxon>Adinetidae</taxon>
        <taxon>Adineta</taxon>
    </lineage>
</organism>
<reference evidence="1" key="1">
    <citation type="submission" date="2021-02" db="EMBL/GenBank/DDBJ databases">
        <authorList>
            <person name="Nowell W R."/>
        </authorList>
    </citation>
    <scope>NUCLEOTIDE SEQUENCE</scope>
</reference>
<gene>
    <name evidence="1" type="ORF">KXQ929_LOCUS52309</name>
</gene>
<proteinExistence type="predicted"/>
<evidence type="ECO:0000313" key="1">
    <source>
        <dbReference type="EMBL" id="CAF4423030.1"/>
    </source>
</evidence>
<accession>A0A820QR94</accession>
<dbReference type="SUPFAM" id="SSF101898">
    <property type="entry name" value="NHL repeat"/>
    <property type="match status" value="1"/>
</dbReference>
<dbReference type="Proteomes" id="UP000663868">
    <property type="component" value="Unassembled WGS sequence"/>
</dbReference>
<name>A0A820QR94_9BILA</name>
<protein>
    <submittedName>
        <fullName evidence="1">Uncharacterized protein</fullName>
    </submittedName>
</protein>
<feature type="non-terminal residue" evidence="1">
    <location>
        <position position="161"/>
    </location>
</feature>
<dbReference type="Gene3D" id="2.120.10.30">
    <property type="entry name" value="TolB, C-terminal domain"/>
    <property type="match status" value="1"/>
</dbReference>
<dbReference type="EMBL" id="CAJOBB010027451">
    <property type="protein sequence ID" value="CAF4423030.1"/>
    <property type="molecule type" value="Genomic_DNA"/>
</dbReference>
<dbReference type="AlphaFoldDB" id="A0A820QR94"/>
<comment type="caution">
    <text evidence="1">The sequence shown here is derived from an EMBL/GenBank/DDBJ whole genome shotgun (WGS) entry which is preliminary data.</text>
</comment>
<evidence type="ECO:0000313" key="2">
    <source>
        <dbReference type="Proteomes" id="UP000663868"/>
    </source>
</evidence>
<feature type="non-terminal residue" evidence="1">
    <location>
        <position position="1"/>
    </location>
</feature>